<dbReference type="SUPFAM" id="SSF52540">
    <property type="entry name" value="P-loop containing nucleoside triphosphate hydrolases"/>
    <property type="match status" value="1"/>
</dbReference>
<evidence type="ECO:0000313" key="11">
    <source>
        <dbReference type="EMBL" id="OUY06555.1"/>
    </source>
</evidence>
<dbReference type="EC" id="2.7.4.8" evidence="2 9"/>
<sequence>MSGLLFVVSAASGTGKTSLVKALLDRTTNLHVSVSHTTRPQRPGELNGVHYHFIEKEEFLTQVGQNGFIEYAEVFGNYYGTSQAEVEKQLKNGHDVLLEIDWQGADQVRRLFPHSIQIFILPPSQYDLRQRLSNRGSDTVEVIERRLSCAVADMQQYVNFDYVIINDSFDRALHELEAIITANRLTLTQQALQHEELIYKLLTPSKDI</sequence>
<dbReference type="FunFam" id="3.30.63.10:FF:000002">
    <property type="entry name" value="Guanylate kinase 1"/>
    <property type="match status" value="1"/>
</dbReference>
<evidence type="ECO:0000256" key="8">
    <source>
        <dbReference type="ARBA" id="ARBA00030128"/>
    </source>
</evidence>
<evidence type="ECO:0000256" key="3">
    <source>
        <dbReference type="ARBA" id="ARBA00016296"/>
    </source>
</evidence>
<keyword evidence="5 9" id="KW-0547">Nucleotide-binding</keyword>
<dbReference type="InterPro" id="IPR008144">
    <property type="entry name" value="Guanylate_kin-like_dom"/>
</dbReference>
<feature type="domain" description="Guanylate kinase-like" evidence="10">
    <location>
        <begin position="3"/>
        <end position="181"/>
    </location>
</feature>
<dbReference type="InterPro" id="IPR008145">
    <property type="entry name" value="GK/Ca_channel_bsu"/>
</dbReference>
<reference evidence="11 12" key="1">
    <citation type="submission" date="2017-05" db="EMBL/GenBank/DDBJ databases">
        <title>Acinetobacter populi ANC 5415 (= PBJ7), whole genome shotgun sequencing project.</title>
        <authorList>
            <person name="Nemec A."/>
            <person name="Radolfova-Krizova L."/>
        </authorList>
    </citation>
    <scope>NUCLEOTIDE SEQUENCE [LARGE SCALE GENOMIC DNA]</scope>
    <source>
        <strain evidence="11 12">PBJ7</strain>
    </source>
</reference>
<dbReference type="GO" id="GO:0005524">
    <property type="term" value="F:ATP binding"/>
    <property type="evidence" value="ECO:0007669"/>
    <property type="project" value="UniProtKB-UniRule"/>
</dbReference>
<accession>A0A1Z9YWH1</accession>
<evidence type="ECO:0000256" key="4">
    <source>
        <dbReference type="ARBA" id="ARBA00022679"/>
    </source>
</evidence>
<comment type="similarity">
    <text evidence="1 9">Belongs to the guanylate kinase family.</text>
</comment>
<dbReference type="GO" id="GO:0004385">
    <property type="term" value="F:GMP kinase activity"/>
    <property type="evidence" value="ECO:0007669"/>
    <property type="project" value="UniProtKB-UniRule"/>
</dbReference>
<dbReference type="EMBL" id="NEXX01000004">
    <property type="protein sequence ID" value="OUY06555.1"/>
    <property type="molecule type" value="Genomic_DNA"/>
</dbReference>
<comment type="catalytic activity">
    <reaction evidence="9">
        <text>GMP + ATP = GDP + ADP</text>
        <dbReference type="Rhea" id="RHEA:20780"/>
        <dbReference type="ChEBI" id="CHEBI:30616"/>
        <dbReference type="ChEBI" id="CHEBI:58115"/>
        <dbReference type="ChEBI" id="CHEBI:58189"/>
        <dbReference type="ChEBI" id="CHEBI:456216"/>
        <dbReference type="EC" id="2.7.4.8"/>
    </reaction>
</comment>
<dbReference type="InterPro" id="IPR017665">
    <property type="entry name" value="Guanylate_kinase"/>
</dbReference>
<dbReference type="Pfam" id="PF00625">
    <property type="entry name" value="Guanylate_kin"/>
    <property type="match status" value="1"/>
</dbReference>
<dbReference type="HAMAP" id="MF_00328">
    <property type="entry name" value="Guanylate_kinase"/>
    <property type="match status" value="1"/>
</dbReference>
<dbReference type="CDD" id="cd00071">
    <property type="entry name" value="GMPK"/>
    <property type="match status" value="1"/>
</dbReference>
<protein>
    <recommendedName>
        <fullName evidence="3 9">Guanylate kinase</fullName>
        <ecNumber evidence="2 9">2.7.4.8</ecNumber>
    </recommendedName>
    <alternativeName>
        <fullName evidence="8 9">GMP kinase</fullName>
    </alternativeName>
</protein>
<keyword evidence="9" id="KW-0963">Cytoplasm</keyword>
<keyword evidence="6 9" id="KW-0418">Kinase</keyword>
<dbReference type="Gene3D" id="3.30.63.10">
    <property type="entry name" value="Guanylate Kinase phosphate binding domain"/>
    <property type="match status" value="1"/>
</dbReference>
<evidence type="ECO:0000256" key="6">
    <source>
        <dbReference type="ARBA" id="ARBA00022777"/>
    </source>
</evidence>
<dbReference type="InterPro" id="IPR027417">
    <property type="entry name" value="P-loop_NTPase"/>
</dbReference>
<keyword evidence="7 9" id="KW-0067">ATP-binding</keyword>
<evidence type="ECO:0000256" key="2">
    <source>
        <dbReference type="ARBA" id="ARBA00012961"/>
    </source>
</evidence>
<evidence type="ECO:0000313" key="12">
    <source>
        <dbReference type="Proteomes" id="UP000196536"/>
    </source>
</evidence>
<dbReference type="NCBIfam" id="TIGR03263">
    <property type="entry name" value="guanyl_kin"/>
    <property type="match status" value="1"/>
</dbReference>
<organism evidence="11 12">
    <name type="scientific">Acinetobacter populi</name>
    <dbReference type="NCBI Taxonomy" id="1582270"/>
    <lineage>
        <taxon>Bacteria</taxon>
        <taxon>Pseudomonadati</taxon>
        <taxon>Pseudomonadota</taxon>
        <taxon>Gammaproteobacteria</taxon>
        <taxon>Moraxellales</taxon>
        <taxon>Moraxellaceae</taxon>
        <taxon>Acinetobacter</taxon>
    </lineage>
</organism>
<dbReference type="PROSITE" id="PS00856">
    <property type="entry name" value="GUANYLATE_KINASE_1"/>
    <property type="match status" value="1"/>
</dbReference>
<dbReference type="GO" id="GO:0005829">
    <property type="term" value="C:cytosol"/>
    <property type="evidence" value="ECO:0007669"/>
    <property type="project" value="TreeGrafter"/>
</dbReference>
<evidence type="ECO:0000256" key="7">
    <source>
        <dbReference type="ARBA" id="ARBA00022840"/>
    </source>
</evidence>
<comment type="caution">
    <text evidence="11">The sequence shown here is derived from an EMBL/GenBank/DDBJ whole genome shotgun (WGS) entry which is preliminary data.</text>
</comment>
<proteinExistence type="inferred from homology"/>
<dbReference type="PROSITE" id="PS50052">
    <property type="entry name" value="GUANYLATE_KINASE_2"/>
    <property type="match status" value="1"/>
</dbReference>
<dbReference type="Proteomes" id="UP000196536">
    <property type="component" value="Unassembled WGS sequence"/>
</dbReference>
<dbReference type="AlphaFoldDB" id="A0A1Z9YWH1"/>
<dbReference type="RefSeq" id="WP_087620914.1">
    <property type="nucleotide sequence ID" value="NZ_JAKVJF010000016.1"/>
</dbReference>
<dbReference type="Gene3D" id="3.40.50.300">
    <property type="entry name" value="P-loop containing nucleotide triphosphate hydrolases"/>
    <property type="match status" value="1"/>
</dbReference>
<dbReference type="SMART" id="SM00072">
    <property type="entry name" value="GuKc"/>
    <property type="match status" value="1"/>
</dbReference>
<name>A0A1Z9YWH1_9GAMM</name>
<gene>
    <name evidence="9" type="primary">gmk</name>
    <name evidence="11" type="ORF">CAP51_11530</name>
</gene>
<dbReference type="InterPro" id="IPR020590">
    <property type="entry name" value="Guanylate_kinase_CS"/>
</dbReference>
<dbReference type="PANTHER" id="PTHR23117:SF13">
    <property type="entry name" value="GUANYLATE KINASE"/>
    <property type="match status" value="1"/>
</dbReference>
<dbReference type="PANTHER" id="PTHR23117">
    <property type="entry name" value="GUANYLATE KINASE-RELATED"/>
    <property type="match status" value="1"/>
</dbReference>
<comment type="function">
    <text evidence="9">Essential for recycling GMP and indirectly, cGMP.</text>
</comment>
<feature type="binding site" evidence="9">
    <location>
        <begin position="10"/>
        <end position="17"/>
    </location>
    <ligand>
        <name>ATP</name>
        <dbReference type="ChEBI" id="CHEBI:30616"/>
    </ligand>
</feature>
<dbReference type="OrthoDB" id="9808150at2"/>
<evidence type="ECO:0000256" key="9">
    <source>
        <dbReference type="HAMAP-Rule" id="MF_00328"/>
    </source>
</evidence>
<evidence type="ECO:0000256" key="5">
    <source>
        <dbReference type="ARBA" id="ARBA00022741"/>
    </source>
</evidence>
<keyword evidence="12" id="KW-1185">Reference proteome</keyword>
<evidence type="ECO:0000259" key="10">
    <source>
        <dbReference type="PROSITE" id="PS50052"/>
    </source>
</evidence>
<evidence type="ECO:0000256" key="1">
    <source>
        <dbReference type="ARBA" id="ARBA00005790"/>
    </source>
</evidence>
<comment type="subcellular location">
    <subcellularLocation>
        <location evidence="9">Cytoplasm</location>
    </subcellularLocation>
</comment>
<keyword evidence="4 9" id="KW-0808">Transferase</keyword>